<dbReference type="Gene3D" id="3.40.50.300">
    <property type="entry name" value="P-loop containing nucleotide triphosphate hydrolases"/>
    <property type="match status" value="1"/>
</dbReference>
<comment type="catalytic activity">
    <reaction evidence="7">
        <text>ATP + H2O + polyamine-[polyamine-binding protein]Side 1 = ADP + phosphate + polyamineSide 2 + [polyamine-binding protein]Side 1.</text>
        <dbReference type="EC" id="7.6.2.11"/>
    </reaction>
</comment>
<dbReference type="PANTHER" id="PTHR42781">
    <property type="entry name" value="SPERMIDINE/PUTRESCINE IMPORT ATP-BINDING PROTEIN POTA"/>
    <property type="match status" value="1"/>
</dbReference>
<dbReference type="GO" id="GO:0016887">
    <property type="term" value="F:ATP hydrolysis activity"/>
    <property type="evidence" value="ECO:0007669"/>
    <property type="project" value="InterPro"/>
</dbReference>
<keyword evidence="5 7" id="KW-1278">Translocase</keyword>
<dbReference type="GO" id="GO:0015417">
    <property type="term" value="F:ABC-type polyamine transporter activity"/>
    <property type="evidence" value="ECO:0007669"/>
    <property type="project" value="UniProtKB-EC"/>
</dbReference>
<sequence>MSSDHQSSENVSARPAVQIDGVTKSFGNTPALEPCWMKIKRGEFLTLLGPSGCGKTTLLNLIAGFLEADNGELFLGEDLVTQVPPHKREIGIVFQNYALFPHKTVAQNVEYGLRTRGVPKEESRARVKEALSLVKLENFADRKPRQMSGGQQQRVALARALVIRPRVLLLDEPFSALDRNLRVSMQIELKEIQTKLGLTTIFVTHDQNEALSMSDRIAVMSRGRVRHVGSPQEIYEHPKDLFVATFVGDTNLFRARIESSEGRTRLDIGGRKVEISSEQKEPRDLPSAVIVAARPEQCSLTSVESPDAIPATVAVVVYQGSYVELYLECEAAVHGRIMMRDVSKSFFHIGDKVGIRLATKGLNIFGSEQEIG</sequence>
<dbReference type="InterPro" id="IPR008995">
    <property type="entry name" value="Mo/tungstate-bd_C_term_dom"/>
</dbReference>
<dbReference type="Proteomes" id="UP000664073">
    <property type="component" value="Unassembled WGS sequence"/>
</dbReference>
<keyword evidence="4 7" id="KW-0067">ATP-binding</keyword>
<dbReference type="GO" id="GO:0043190">
    <property type="term" value="C:ATP-binding cassette (ABC) transporter complex"/>
    <property type="evidence" value="ECO:0007669"/>
    <property type="project" value="InterPro"/>
</dbReference>
<dbReference type="InterPro" id="IPR003593">
    <property type="entry name" value="AAA+_ATPase"/>
</dbReference>
<keyword evidence="10" id="KW-1185">Reference proteome</keyword>
<reference evidence="9" key="1">
    <citation type="submission" date="2021-03" db="EMBL/GenBank/DDBJ databases">
        <title>The complete genome sequence of Acetobacter sp. TBRC 12339.</title>
        <authorList>
            <person name="Charoenyingcharoen P."/>
            <person name="Yukphan P."/>
        </authorList>
    </citation>
    <scope>NUCLEOTIDE SEQUENCE</scope>
    <source>
        <strain evidence="9">TBRC 12339</strain>
    </source>
</reference>
<dbReference type="GO" id="GO:0005524">
    <property type="term" value="F:ATP binding"/>
    <property type="evidence" value="ECO:0007669"/>
    <property type="project" value="UniProtKB-KW"/>
</dbReference>
<dbReference type="Gene3D" id="2.40.50.100">
    <property type="match status" value="1"/>
</dbReference>
<comment type="similarity">
    <text evidence="7">Belongs to the ABC transporter superfamily. Spermidine/putrescine importer (TC 3.A.1.11.1) family.</text>
</comment>
<keyword evidence="6 7" id="KW-0472">Membrane</keyword>
<evidence type="ECO:0000256" key="2">
    <source>
        <dbReference type="ARBA" id="ARBA00022475"/>
    </source>
</evidence>
<dbReference type="SUPFAM" id="SSF52540">
    <property type="entry name" value="P-loop containing nucleoside triphosphate hydrolases"/>
    <property type="match status" value="1"/>
</dbReference>
<dbReference type="SUPFAM" id="SSF50331">
    <property type="entry name" value="MOP-like"/>
    <property type="match status" value="1"/>
</dbReference>
<dbReference type="AlphaFoldDB" id="A0A939HLA4"/>
<keyword evidence="2 7" id="KW-1003">Cell membrane</keyword>
<evidence type="ECO:0000256" key="1">
    <source>
        <dbReference type="ARBA" id="ARBA00022448"/>
    </source>
</evidence>
<evidence type="ECO:0000256" key="3">
    <source>
        <dbReference type="ARBA" id="ARBA00022741"/>
    </source>
</evidence>
<dbReference type="NCBIfam" id="TIGR01187">
    <property type="entry name" value="potA"/>
    <property type="match status" value="1"/>
</dbReference>
<protein>
    <recommendedName>
        <fullName evidence="7">Spermidine/putrescine import ATP-binding protein PotA</fullName>
        <ecNumber evidence="7">7.6.2.11</ecNumber>
    </recommendedName>
</protein>
<comment type="subunit">
    <text evidence="7">The complex is composed of two ATP-binding proteins (PotA), two transmembrane proteins (PotB and PotC) and a solute-binding protein (PotD).</text>
</comment>
<evidence type="ECO:0000256" key="6">
    <source>
        <dbReference type="ARBA" id="ARBA00023136"/>
    </source>
</evidence>
<evidence type="ECO:0000256" key="5">
    <source>
        <dbReference type="ARBA" id="ARBA00022967"/>
    </source>
</evidence>
<dbReference type="GO" id="GO:0015847">
    <property type="term" value="P:putrescine transport"/>
    <property type="evidence" value="ECO:0007669"/>
    <property type="project" value="UniProtKB-ARBA"/>
</dbReference>
<dbReference type="FunFam" id="3.40.50.300:FF:000133">
    <property type="entry name" value="Spermidine/putrescine import ATP-binding protein PotA"/>
    <property type="match status" value="1"/>
</dbReference>
<dbReference type="PROSITE" id="PS00211">
    <property type="entry name" value="ABC_TRANSPORTER_1"/>
    <property type="match status" value="1"/>
</dbReference>
<dbReference type="InterPro" id="IPR005893">
    <property type="entry name" value="PotA-like"/>
</dbReference>
<dbReference type="InterPro" id="IPR050093">
    <property type="entry name" value="ABC_SmlMolc_Importer"/>
</dbReference>
<organism evidence="9 10">
    <name type="scientific">Acetobacter garciniae</name>
    <dbReference type="NCBI Taxonomy" id="2817435"/>
    <lineage>
        <taxon>Bacteria</taxon>
        <taxon>Pseudomonadati</taxon>
        <taxon>Pseudomonadota</taxon>
        <taxon>Alphaproteobacteria</taxon>
        <taxon>Acetobacterales</taxon>
        <taxon>Acetobacteraceae</taxon>
        <taxon>Acetobacter</taxon>
    </lineage>
</organism>
<dbReference type="PROSITE" id="PS50893">
    <property type="entry name" value="ABC_TRANSPORTER_2"/>
    <property type="match status" value="1"/>
</dbReference>
<keyword evidence="1 7" id="KW-0813">Transport</keyword>
<accession>A0A939HLA4</accession>
<dbReference type="SMART" id="SM00382">
    <property type="entry name" value="AAA"/>
    <property type="match status" value="1"/>
</dbReference>
<dbReference type="Gene3D" id="2.40.50.140">
    <property type="entry name" value="Nucleic acid-binding proteins"/>
    <property type="match status" value="1"/>
</dbReference>
<dbReference type="InterPro" id="IPR027417">
    <property type="entry name" value="P-loop_NTPase"/>
</dbReference>
<dbReference type="EC" id="7.6.2.11" evidence="7"/>
<dbReference type="Pfam" id="PF08402">
    <property type="entry name" value="TOBE_2"/>
    <property type="match status" value="1"/>
</dbReference>
<comment type="function">
    <text evidence="7">Part of the ABC transporter complex PotABCD involved in spermidine/putrescine import. Responsible for energy coupling to the transport system.</text>
</comment>
<dbReference type="InterPro" id="IPR013611">
    <property type="entry name" value="Transp-assoc_OB_typ2"/>
</dbReference>
<evidence type="ECO:0000256" key="7">
    <source>
        <dbReference type="RuleBase" id="RU364083"/>
    </source>
</evidence>
<evidence type="ECO:0000259" key="8">
    <source>
        <dbReference type="PROSITE" id="PS50893"/>
    </source>
</evidence>
<dbReference type="EMBL" id="JAFVMH010000002">
    <property type="protein sequence ID" value="MBO1324840.1"/>
    <property type="molecule type" value="Genomic_DNA"/>
</dbReference>
<dbReference type="InterPro" id="IPR017871">
    <property type="entry name" value="ABC_transporter-like_CS"/>
</dbReference>
<keyword evidence="3 7" id="KW-0547">Nucleotide-binding</keyword>
<comment type="caution">
    <text evidence="9">The sequence shown here is derived from an EMBL/GenBank/DDBJ whole genome shotgun (WGS) entry which is preliminary data.</text>
</comment>
<feature type="domain" description="ABC transporter" evidence="8">
    <location>
        <begin position="17"/>
        <end position="247"/>
    </location>
</feature>
<evidence type="ECO:0000256" key="4">
    <source>
        <dbReference type="ARBA" id="ARBA00022840"/>
    </source>
</evidence>
<dbReference type="InterPro" id="IPR003439">
    <property type="entry name" value="ABC_transporter-like_ATP-bd"/>
</dbReference>
<dbReference type="Pfam" id="PF00005">
    <property type="entry name" value="ABC_tran"/>
    <property type="match status" value="1"/>
</dbReference>
<dbReference type="RefSeq" id="WP_207845482.1">
    <property type="nucleotide sequence ID" value="NZ_JAFVMH010000002.1"/>
</dbReference>
<proteinExistence type="inferred from homology"/>
<dbReference type="PANTHER" id="PTHR42781:SF4">
    <property type="entry name" value="SPERMIDINE_PUTRESCINE IMPORT ATP-BINDING PROTEIN POTA"/>
    <property type="match status" value="1"/>
</dbReference>
<evidence type="ECO:0000313" key="10">
    <source>
        <dbReference type="Proteomes" id="UP000664073"/>
    </source>
</evidence>
<dbReference type="InterPro" id="IPR012340">
    <property type="entry name" value="NA-bd_OB-fold"/>
</dbReference>
<gene>
    <name evidence="7" type="primary">potA</name>
    <name evidence="9" type="ORF">J2D77_06705</name>
</gene>
<name>A0A939HLA4_9PROT</name>
<evidence type="ECO:0000313" key="9">
    <source>
        <dbReference type="EMBL" id="MBO1324840.1"/>
    </source>
</evidence>